<dbReference type="EMBL" id="MFJM01000041">
    <property type="protein sequence ID" value="OGG17315.1"/>
    <property type="molecule type" value="Genomic_DNA"/>
</dbReference>
<proteinExistence type="predicted"/>
<keyword evidence="2" id="KW-1133">Transmembrane helix</keyword>
<organism evidence="3 4">
    <name type="scientific">Candidatus Gottesmanbacteria bacterium RIFCSPHIGHO2_02_FULL_39_14</name>
    <dbReference type="NCBI Taxonomy" id="1798383"/>
    <lineage>
        <taxon>Bacteria</taxon>
        <taxon>Candidatus Gottesmaniibacteriota</taxon>
    </lineage>
</organism>
<evidence type="ECO:0000313" key="3">
    <source>
        <dbReference type="EMBL" id="OGG17315.1"/>
    </source>
</evidence>
<protein>
    <submittedName>
        <fullName evidence="3">Uncharacterized protein</fullName>
    </submittedName>
</protein>
<keyword evidence="2" id="KW-0472">Membrane</keyword>
<feature type="region of interest" description="Disordered" evidence="1">
    <location>
        <begin position="106"/>
        <end position="130"/>
    </location>
</feature>
<evidence type="ECO:0000256" key="1">
    <source>
        <dbReference type="SAM" id="MobiDB-lite"/>
    </source>
</evidence>
<feature type="compositionally biased region" description="Basic and acidic residues" evidence="1">
    <location>
        <begin position="106"/>
        <end position="115"/>
    </location>
</feature>
<accession>A0A1F5ZY90</accession>
<dbReference type="Proteomes" id="UP000176253">
    <property type="component" value="Unassembled WGS sequence"/>
</dbReference>
<sequence length="244" mass="26693">MNDKLAKKKIEEHTNLKFFLIIFLSLLVILGVAWYVNRYSERSSAIAPNYGRSCYFRPTGNTECNANKAFCTEYIVTGPKPGRNCSYIGLKFWSCSNPNDEKCLLPKPTKDKDKPPTAAPPPTGDNYAPKGYIDGTSGSNCSVSGWACDLDSPKTALKVYFSSERRSLGSVVANQSRPDVASDCGGYPGHGYYYQFNRTEAGILFSGEDDWPIDADAQNVNSKGRPAGGTNDLKNSSKFTINCG</sequence>
<evidence type="ECO:0000256" key="2">
    <source>
        <dbReference type="SAM" id="Phobius"/>
    </source>
</evidence>
<gene>
    <name evidence="3" type="ORF">A3D78_06280</name>
</gene>
<dbReference type="AlphaFoldDB" id="A0A1F5ZY90"/>
<comment type="caution">
    <text evidence="3">The sequence shown here is derived from an EMBL/GenBank/DDBJ whole genome shotgun (WGS) entry which is preliminary data.</text>
</comment>
<evidence type="ECO:0000313" key="4">
    <source>
        <dbReference type="Proteomes" id="UP000176253"/>
    </source>
</evidence>
<feature type="transmembrane region" description="Helical" evidence="2">
    <location>
        <begin position="16"/>
        <end position="36"/>
    </location>
</feature>
<name>A0A1F5ZY90_9BACT</name>
<keyword evidence="2" id="KW-0812">Transmembrane</keyword>
<reference evidence="3 4" key="1">
    <citation type="journal article" date="2016" name="Nat. Commun.">
        <title>Thousands of microbial genomes shed light on interconnected biogeochemical processes in an aquifer system.</title>
        <authorList>
            <person name="Anantharaman K."/>
            <person name="Brown C.T."/>
            <person name="Hug L.A."/>
            <person name="Sharon I."/>
            <person name="Castelle C.J."/>
            <person name="Probst A.J."/>
            <person name="Thomas B.C."/>
            <person name="Singh A."/>
            <person name="Wilkins M.J."/>
            <person name="Karaoz U."/>
            <person name="Brodie E.L."/>
            <person name="Williams K.H."/>
            <person name="Hubbard S.S."/>
            <person name="Banfield J.F."/>
        </authorList>
    </citation>
    <scope>NUCLEOTIDE SEQUENCE [LARGE SCALE GENOMIC DNA]</scope>
</reference>